<evidence type="ECO:0000313" key="1">
    <source>
        <dbReference type="EMBL" id="SFB81413.1"/>
    </source>
</evidence>
<dbReference type="CDD" id="cd05483">
    <property type="entry name" value="retropepsin_like_bacteria"/>
    <property type="match status" value="1"/>
</dbReference>
<organism evidence="1 2">
    <name type="scientific">Zunongwangia mangrovi</name>
    <dbReference type="NCBI Taxonomy" id="1334022"/>
    <lineage>
        <taxon>Bacteria</taxon>
        <taxon>Pseudomonadati</taxon>
        <taxon>Bacteroidota</taxon>
        <taxon>Flavobacteriia</taxon>
        <taxon>Flavobacteriales</taxon>
        <taxon>Flavobacteriaceae</taxon>
        <taxon>Zunongwangia</taxon>
    </lineage>
</organism>
<dbReference type="AlphaFoldDB" id="A0A1I1E8X7"/>
<dbReference type="PROSITE" id="PS00141">
    <property type="entry name" value="ASP_PROTEASE"/>
    <property type="match status" value="1"/>
</dbReference>
<dbReference type="EMBL" id="FOKV01000001">
    <property type="protein sequence ID" value="SFB81413.1"/>
    <property type="molecule type" value="Genomic_DNA"/>
</dbReference>
<dbReference type="RefSeq" id="WP_092540020.1">
    <property type="nucleotide sequence ID" value="NZ_FOKV01000001.1"/>
</dbReference>
<proteinExistence type="predicted"/>
<accession>A0A1I1E8X7</accession>
<dbReference type="SUPFAM" id="SSF50630">
    <property type="entry name" value="Acid proteases"/>
    <property type="match status" value="1"/>
</dbReference>
<dbReference type="InterPro" id="IPR034122">
    <property type="entry name" value="Retropepsin-like_bacterial"/>
</dbReference>
<keyword evidence="2" id="KW-1185">Reference proteome</keyword>
<reference evidence="2" key="1">
    <citation type="submission" date="2016-10" db="EMBL/GenBank/DDBJ databases">
        <authorList>
            <person name="Varghese N."/>
            <person name="Submissions S."/>
        </authorList>
    </citation>
    <scope>NUCLEOTIDE SEQUENCE [LARGE SCALE GENOMIC DNA]</scope>
    <source>
        <strain evidence="2">DSM 24499</strain>
    </source>
</reference>
<dbReference type="OrthoDB" id="5975497at2"/>
<dbReference type="Proteomes" id="UP000199438">
    <property type="component" value="Unassembled WGS sequence"/>
</dbReference>
<dbReference type="Gene3D" id="2.40.70.10">
    <property type="entry name" value="Acid Proteases"/>
    <property type="match status" value="1"/>
</dbReference>
<dbReference type="GO" id="GO:0006508">
    <property type="term" value="P:proteolysis"/>
    <property type="evidence" value="ECO:0007669"/>
    <property type="project" value="UniProtKB-KW"/>
</dbReference>
<dbReference type="STRING" id="1334022.SAMN04487907_101750"/>
<dbReference type="InterPro" id="IPR021109">
    <property type="entry name" value="Peptidase_aspartic_dom_sf"/>
</dbReference>
<dbReference type="InterPro" id="IPR001969">
    <property type="entry name" value="Aspartic_peptidase_AS"/>
</dbReference>
<name>A0A1I1E8X7_9FLAO</name>
<evidence type="ECO:0000313" key="2">
    <source>
        <dbReference type="Proteomes" id="UP000199438"/>
    </source>
</evidence>
<keyword evidence="1" id="KW-0378">Hydrolase</keyword>
<protein>
    <submittedName>
        <fullName evidence="1">Aspartyl protease</fullName>
    </submittedName>
</protein>
<gene>
    <name evidence="1" type="ORF">SAMN04487907_101750</name>
</gene>
<keyword evidence="1" id="KW-0645">Protease</keyword>
<dbReference type="GO" id="GO:0004190">
    <property type="term" value="F:aspartic-type endopeptidase activity"/>
    <property type="evidence" value="ECO:0007669"/>
    <property type="project" value="InterPro"/>
</dbReference>
<sequence length="145" mass="16067">MASLKKILKEKGYKSIKFTFTKTNHLEIKAKINTIEGNFILDTGASSTCVGADSIEHFDLLPEDSDVKAAGAGASNMITQISQKNRIEINGWKKKKIDLVVFDLRHVNEALLQHDAEKVHGIIGADILKKGKAIIDYKSKTLFLK</sequence>
<dbReference type="Pfam" id="PF13650">
    <property type="entry name" value="Asp_protease_2"/>
    <property type="match status" value="1"/>
</dbReference>